<evidence type="ECO:0000256" key="1">
    <source>
        <dbReference type="SAM" id="MobiDB-lite"/>
    </source>
</evidence>
<dbReference type="Proteomes" id="UP001595945">
    <property type="component" value="Unassembled WGS sequence"/>
</dbReference>
<dbReference type="EMBL" id="JBHSHT010000003">
    <property type="protein sequence ID" value="MFC4826833.1"/>
    <property type="molecule type" value="Genomic_DNA"/>
</dbReference>
<organism evidence="3 4">
    <name type="scientific">Halorussus aquaticus</name>
    <dbReference type="NCBI Taxonomy" id="2953748"/>
    <lineage>
        <taxon>Archaea</taxon>
        <taxon>Methanobacteriati</taxon>
        <taxon>Methanobacteriota</taxon>
        <taxon>Stenosarchaea group</taxon>
        <taxon>Halobacteria</taxon>
        <taxon>Halobacteriales</taxon>
        <taxon>Haladaptataceae</taxon>
        <taxon>Halorussus</taxon>
    </lineage>
</organism>
<dbReference type="GeneID" id="73047973"/>
<proteinExistence type="predicted"/>
<feature type="domain" description="Nucleoside phosphorylase" evidence="2">
    <location>
        <begin position="6"/>
        <end position="261"/>
    </location>
</feature>
<reference evidence="3 4" key="1">
    <citation type="journal article" date="2019" name="Int. J. Syst. Evol. Microbiol.">
        <title>The Global Catalogue of Microorganisms (GCM) 10K type strain sequencing project: providing services to taxonomists for standard genome sequencing and annotation.</title>
        <authorList>
            <consortium name="The Broad Institute Genomics Platform"/>
            <consortium name="The Broad Institute Genome Sequencing Center for Infectious Disease"/>
            <person name="Wu L."/>
            <person name="Ma J."/>
        </authorList>
    </citation>
    <scope>NUCLEOTIDE SEQUENCE [LARGE SCALE GENOMIC DNA]</scope>
    <source>
        <strain evidence="3 4">XZYJ18</strain>
    </source>
</reference>
<evidence type="ECO:0000259" key="2">
    <source>
        <dbReference type="Pfam" id="PF01048"/>
    </source>
</evidence>
<sequence>MDEYDFGIIIPMLSEFKVFCDVFDTSNINQGLFEGQLREVHTSSDFRGVVHCVQEQGLSPALSATDDLYEKIGPSLDLLVNIGIAGGLDDDDVKIGDVVSGSHVYEIDRNEKYTSDDQNSSPIRRAGPKPYDMENRFKSATKKIRVDFDTISEWSSNVGSQLGTFGLSPADISPNGSDQFEPALTTGPIASSGSVVTDRGTIEDGMSDYIVSIDRNILVVDQESVAVIEQVKRNNAKFGRHVVPGVLRGISDFADSDKGTDEEGRQDYAMYSAASLFKYLLELGYLDDIFNKASSNERIPTPITPPAIKRAQKIASTLRGQVEGKFGVAHRSLEDPLESLPERLEEEMPTEDILLEIMVAFENQCLQSDISLTNGAASDVFSAALRDHRNMLYSLESNLKNQIPEEGREAAQLVKNMSDAHLRLKILETTTSRGAVGGTAIDSFSRRNWDMKEVPAGHFSRGDVVPLPSASQVVVLERFDAQSTTKHYEVVMEALNGRVAVEEGRSATARCEIPDGGHTSVSFNISEADSNERRKHRFDEAQYPWGDRDILQIDVYASPVPLSDFERDVQEVDGQWLLKRNIDHSTLHTALPGVDQEQGGISVPNI</sequence>
<dbReference type="PANTHER" id="PTHR46832:SF1">
    <property type="entry name" value="5'-METHYLTHIOADENOSINE_S-ADENOSYLHOMOCYSTEINE NUCLEOSIDASE"/>
    <property type="match status" value="1"/>
</dbReference>
<dbReference type="PANTHER" id="PTHR46832">
    <property type="entry name" value="5'-METHYLTHIOADENOSINE/S-ADENOSYLHOMOCYSTEINE NUCLEOSIDASE"/>
    <property type="match status" value="1"/>
</dbReference>
<dbReference type="Pfam" id="PF01048">
    <property type="entry name" value="PNP_UDP_1"/>
    <property type="match status" value="1"/>
</dbReference>
<feature type="region of interest" description="Disordered" evidence="1">
    <location>
        <begin position="109"/>
        <end position="132"/>
    </location>
</feature>
<comment type="caution">
    <text evidence="3">The sequence shown here is derived from an EMBL/GenBank/DDBJ whole genome shotgun (WGS) entry which is preliminary data.</text>
</comment>
<name>A0ABD5Q800_9EURY</name>
<dbReference type="InterPro" id="IPR000845">
    <property type="entry name" value="Nucleoside_phosphorylase_d"/>
</dbReference>
<dbReference type="Gene3D" id="3.40.50.1580">
    <property type="entry name" value="Nucleoside phosphorylase domain"/>
    <property type="match status" value="1"/>
</dbReference>
<evidence type="ECO:0000313" key="4">
    <source>
        <dbReference type="Proteomes" id="UP001595945"/>
    </source>
</evidence>
<keyword evidence="4" id="KW-1185">Reference proteome</keyword>
<dbReference type="InterPro" id="IPR035994">
    <property type="entry name" value="Nucleoside_phosphorylase_sf"/>
</dbReference>
<evidence type="ECO:0000313" key="3">
    <source>
        <dbReference type="EMBL" id="MFC4826833.1"/>
    </source>
</evidence>
<dbReference type="SUPFAM" id="SSF53167">
    <property type="entry name" value="Purine and uridine phosphorylases"/>
    <property type="match status" value="1"/>
</dbReference>
<accession>A0ABD5Q800</accession>
<dbReference type="AlphaFoldDB" id="A0ABD5Q800"/>
<gene>
    <name evidence="3" type="ORF">ACFO9K_21500</name>
</gene>
<protein>
    <recommendedName>
        <fullName evidence="2">Nucleoside phosphorylase domain-containing protein</fullName>
    </recommendedName>
</protein>
<dbReference type="RefSeq" id="WP_254270789.1">
    <property type="nucleotide sequence ID" value="NZ_CP100403.1"/>
</dbReference>